<dbReference type="EMBL" id="BBJS01000043">
    <property type="protein sequence ID" value="GAN14569.1"/>
    <property type="molecule type" value="Genomic_DNA"/>
</dbReference>
<organism evidence="3 4">
    <name type="scientific">Sphingomonas paucimobilis NBRC 13935</name>
    <dbReference type="NCBI Taxonomy" id="1219050"/>
    <lineage>
        <taxon>Bacteria</taxon>
        <taxon>Pseudomonadati</taxon>
        <taxon>Pseudomonadota</taxon>
        <taxon>Alphaproteobacteria</taxon>
        <taxon>Sphingomonadales</taxon>
        <taxon>Sphingomonadaceae</taxon>
        <taxon>Sphingomonas</taxon>
    </lineage>
</organism>
<evidence type="ECO:0000256" key="2">
    <source>
        <dbReference type="SAM" id="SignalP"/>
    </source>
</evidence>
<feature type="region of interest" description="Disordered" evidence="1">
    <location>
        <begin position="283"/>
        <end position="310"/>
    </location>
</feature>
<feature type="signal peptide" evidence="2">
    <location>
        <begin position="1"/>
        <end position="24"/>
    </location>
</feature>
<comment type="caution">
    <text evidence="3">The sequence shown here is derived from an EMBL/GenBank/DDBJ whole genome shotgun (WGS) entry which is preliminary data.</text>
</comment>
<feature type="compositionally biased region" description="Low complexity" evidence="1">
    <location>
        <begin position="29"/>
        <end position="52"/>
    </location>
</feature>
<gene>
    <name evidence="3" type="ORF">SP6_43_00670</name>
</gene>
<dbReference type="Proteomes" id="UP000032025">
    <property type="component" value="Unassembled WGS sequence"/>
</dbReference>
<proteinExistence type="predicted"/>
<protein>
    <submittedName>
        <fullName evidence="3">DNA, contig: SP643</fullName>
    </submittedName>
</protein>
<sequence>MRKHLIISTALGALAISAWSSAAAAQASAASQQAQPQPSTQAAPPAGAQAQSKPTDPPEAQRDKLVDEAVAAVRETQNALTAIDQNKNDDAIAALERATGKLEIVLARTPTLALAPVDVSVVTHDVIGTPADVEKIRGEVGAAIAQGRLQLARKLISDLGSETVVNISKLPLGTYPAALKQAAALLHQGKPQEAKVVLQTALGTIVIDQIVIPLPLVRAQLALEDARSLLEKRKRTDAESARMRQLLGTARTQLQLGKALGYATDSEMTDLIASVDDLERKTAGSQSAKGLLDPFGPKFDEARRSSQRPR</sequence>
<dbReference type="GeneID" id="78525550"/>
<feature type="chain" id="PRO_5002199952" evidence="2">
    <location>
        <begin position="25"/>
        <end position="310"/>
    </location>
</feature>
<dbReference type="Pfam" id="PF10938">
    <property type="entry name" value="YfdX"/>
    <property type="match status" value="1"/>
</dbReference>
<evidence type="ECO:0000256" key="1">
    <source>
        <dbReference type="SAM" id="MobiDB-lite"/>
    </source>
</evidence>
<dbReference type="RefSeq" id="WP_042469230.1">
    <property type="nucleotide sequence ID" value="NZ_BBJS01000043.1"/>
</dbReference>
<dbReference type="InterPro" id="IPR021236">
    <property type="entry name" value="Uncharacterised_YfdX"/>
</dbReference>
<evidence type="ECO:0000313" key="3">
    <source>
        <dbReference type="EMBL" id="GAN14569.1"/>
    </source>
</evidence>
<reference evidence="3 4" key="1">
    <citation type="submission" date="2014-08" db="EMBL/GenBank/DDBJ databases">
        <title>Whole genome shotgun sequence of Sphingomonas paucimobilis NBRC 13935.</title>
        <authorList>
            <person name="Hosoyama A."/>
            <person name="Hashimoto M."/>
            <person name="Hosoyama Y."/>
            <person name="Noguchi M."/>
            <person name="Uohara A."/>
            <person name="Ohji S."/>
            <person name="Katano-Makiyama Y."/>
            <person name="Ichikawa N."/>
            <person name="Kimura A."/>
            <person name="Yamazoe A."/>
            <person name="Fujita N."/>
        </authorList>
    </citation>
    <scope>NUCLEOTIDE SEQUENCE [LARGE SCALE GENOMIC DNA]</scope>
    <source>
        <strain evidence="3 4">NBRC 13935</strain>
    </source>
</reference>
<keyword evidence="4" id="KW-1185">Reference proteome</keyword>
<accession>A0A0C9N4S4</accession>
<keyword evidence="2" id="KW-0732">Signal</keyword>
<name>A0A0C9N4S4_SPHPI</name>
<feature type="region of interest" description="Disordered" evidence="1">
    <location>
        <begin position="29"/>
        <end position="62"/>
    </location>
</feature>
<evidence type="ECO:0000313" key="4">
    <source>
        <dbReference type="Proteomes" id="UP000032025"/>
    </source>
</evidence>
<dbReference type="AlphaFoldDB" id="A0A0C9N4S4"/>